<feature type="domain" description="GmrSD restriction endonucleases N-terminal" evidence="1">
    <location>
        <begin position="11"/>
        <end position="235"/>
    </location>
</feature>
<dbReference type="Proteomes" id="UP000184112">
    <property type="component" value="Unassembled WGS sequence"/>
</dbReference>
<dbReference type="InterPro" id="IPR004919">
    <property type="entry name" value="GmrSD_N"/>
</dbReference>
<dbReference type="PANTHER" id="PTHR35149">
    <property type="entry name" value="SLL5132 PROTEIN"/>
    <property type="match status" value="1"/>
</dbReference>
<reference evidence="3 4" key="1">
    <citation type="submission" date="2016-11" db="EMBL/GenBank/DDBJ databases">
        <authorList>
            <person name="Jaros S."/>
            <person name="Januszkiewicz K."/>
            <person name="Wedrychowicz H."/>
        </authorList>
    </citation>
    <scope>NUCLEOTIDE SEQUENCE [LARGE SCALE GENOMIC DNA]</scope>
    <source>
        <strain evidence="3 4">DSM 6792</strain>
    </source>
</reference>
<sequence length="632" mass="74738">MNNEICLKSISELLEESFYISAYQRGYRWTEQQIFDLLNDIYSFAKKKNKSQKEFYCLQPIIVKKHSWVRTSNDKEETIVGWDVVDGQQRLTTIRILFKYLLNEFLTGRSLKQRYNKDLFTIEYQTRPEFYEFLDNPEKEDHSNIDFYHISEAYNFIAKWFNQKVESDGLMFDDLCDSITKLLVYNKTNQKEEGVVQVIWYQLVDEKVNQIATFIRINLGKISLTNSELIKALFLQERNFGVGDGAKLKQLQIAHEWDQIENFLQDEDFWWFLNKSNNEASSHIEFIFDMMCKIAVKNDENITKLLGNDKFVTFRYFNLLFGEEIDYETIKYNWDTIKKYFETFVEWYENPIWYHYIGFLVYCGESVLDIFNLLTVPEIETKEDVTNALVQRIKNKHLKGISWIEKIDDNNEKVFALNLGYFSDKHLLRKALLLFNLEYIVKKTNQQNLIYKFPFKAFKANKNNNDINTAWDIEHIDSATENSLTKNDDQNIWLKNALIDVLEINMDKVLFAEINNFITSQKGDFDQLFKKVQALSNEEQLTDELKNSLGNLTLLDAGTNRGYGNALFVTKRRIIIEKDKKGVFIPICTKNVFLKYFDGNTTGKWTAEDIIAYRTEIENTLQKFLPTKNLTK</sequence>
<evidence type="ECO:0008006" key="5">
    <source>
        <dbReference type="Google" id="ProtNLM"/>
    </source>
</evidence>
<protein>
    <recommendedName>
        <fullName evidence="5">DUF262 domain-containing protein</fullName>
    </recommendedName>
</protein>
<evidence type="ECO:0000259" key="2">
    <source>
        <dbReference type="Pfam" id="PF07510"/>
    </source>
</evidence>
<dbReference type="InterPro" id="IPR011089">
    <property type="entry name" value="GmrSD_C"/>
</dbReference>
<dbReference type="Pfam" id="PF07510">
    <property type="entry name" value="GmrSD_C"/>
    <property type="match status" value="1"/>
</dbReference>
<proteinExistence type="predicted"/>
<dbReference type="AlphaFoldDB" id="A0A1M5SWW9"/>
<dbReference type="RefSeq" id="WP_073410542.1">
    <property type="nucleotide sequence ID" value="NZ_FQWH01000010.1"/>
</dbReference>
<evidence type="ECO:0000313" key="3">
    <source>
        <dbReference type="EMBL" id="SHH43009.1"/>
    </source>
</evidence>
<dbReference type="Pfam" id="PF03235">
    <property type="entry name" value="GmrSD_N"/>
    <property type="match status" value="1"/>
</dbReference>
<evidence type="ECO:0000259" key="1">
    <source>
        <dbReference type="Pfam" id="PF03235"/>
    </source>
</evidence>
<evidence type="ECO:0000313" key="4">
    <source>
        <dbReference type="Proteomes" id="UP000184112"/>
    </source>
</evidence>
<dbReference type="EMBL" id="FQWH01000010">
    <property type="protein sequence ID" value="SHH43009.1"/>
    <property type="molecule type" value="Genomic_DNA"/>
</dbReference>
<gene>
    <name evidence="3" type="ORF">SAMN05444388_110172</name>
</gene>
<feature type="domain" description="GmrSD restriction endonucleases C-terminal" evidence="2">
    <location>
        <begin position="537"/>
        <end position="578"/>
    </location>
</feature>
<name>A0A1M5SWW9_FLAJO</name>
<organism evidence="3 4">
    <name type="scientific">Flavobacterium johnsoniae</name>
    <name type="common">Cytophaga johnsonae</name>
    <dbReference type="NCBI Taxonomy" id="986"/>
    <lineage>
        <taxon>Bacteria</taxon>
        <taxon>Pseudomonadati</taxon>
        <taxon>Bacteroidota</taxon>
        <taxon>Flavobacteriia</taxon>
        <taxon>Flavobacteriales</taxon>
        <taxon>Flavobacteriaceae</taxon>
        <taxon>Flavobacterium</taxon>
    </lineage>
</organism>
<accession>A0A1M5SWW9</accession>
<dbReference type="PANTHER" id="PTHR35149:SF1">
    <property type="entry name" value="DUF5655 DOMAIN-CONTAINING PROTEIN"/>
    <property type="match status" value="1"/>
</dbReference>